<dbReference type="AlphaFoldDB" id="G0QZ14"/>
<protein>
    <recommendedName>
        <fullName evidence="4">Transmembrane protein</fullName>
    </recommendedName>
</protein>
<evidence type="ECO:0000313" key="2">
    <source>
        <dbReference type="EMBL" id="EGR29540.1"/>
    </source>
</evidence>
<organism evidence="2 3">
    <name type="scientific">Ichthyophthirius multifiliis</name>
    <name type="common">White spot disease agent</name>
    <name type="synonym">Ich</name>
    <dbReference type="NCBI Taxonomy" id="5932"/>
    <lineage>
        <taxon>Eukaryota</taxon>
        <taxon>Sar</taxon>
        <taxon>Alveolata</taxon>
        <taxon>Ciliophora</taxon>
        <taxon>Intramacronucleata</taxon>
        <taxon>Oligohymenophorea</taxon>
        <taxon>Hymenostomatida</taxon>
        <taxon>Ophryoglenina</taxon>
        <taxon>Ichthyophthirius</taxon>
    </lineage>
</organism>
<reference evidence="2 3" key="1">
    <citation type="submission" date="2011-07" db="EMBL/GenBank/DDBJ databases">
        <authorList>
            <person name="Coyne R."/>
            <person name="Brami D."/>
            <person name="Johnson J."/>
            <person name="Hostetler J."/>
            <person name="Hannick L."/>
            <person name="Clark T."/>
            <person name="Cassidy-Hanley D."/>
            <person name="Inman J."/>
        </authorList>
    </citation>
    <scope>NUCLEOTIDE SEQUENCE [LARGE SCALE GENOMIC DNA]</scope>
    <source>
        <strain evidence="2 3">G5</strain>
    </source>
</reference>
<feature type="transmembrane region" description="Helical" evidence="1">
    <location>
        <begin position="20"/>
        <end position="41"/>
    </location>
</feature>
<keyword evidence="3" id="KW-1185">Reference proteome</keyword>
<dbReference type="RefSeq" id="XP_004030776.1">
    <property type="nucleotide sequence ID" value="XM_004030728.1"/>
</dbReference>
<dbReference type="GeneID" id="14905644"/>
<dbReference type="EMBL" id="GL984134">
    <property type="protein sequence ID" value="EGR29540.1"/>
    <property type="molecule type" value="Genomic_DNA"/>
</dbReference>
<accession>G0QZ14</accession>
<evidence type="ECO:0000256" key="1">
    <source>
        <dbReference type="SAM" id="Phobius"/>
    </source>
</evidence>
<keyword evidence="1" id="KW-1133">Transmembrane helix</keyword>
<dbReference type="InParanoid" id="G0QZ14"/>
<name>G0QZ14_ICHMU</name>
<evidence type="ECO:0000313" key="3">
    <source>
        <dbReference type="Proteomes" id="UP000008983"/>
    </source>
</evidence>
<keyword evidence="1" id="KW-0472">Membrane</keyword>
<proteinExistence type="predicted"/>
<keyword evidence="1" id="KW-0812">Transmembrane</keyword>
<sequence>MEFINCMSFNYIMKLEKVNQILQFVIFQEVQIMIFLCRQIFWLQQFNRSIKILIFIYTNMEGNKISQKWNCFGTGIKYGFITMGAYLASRCTNFCLVPEFQYNLTIKVNAYDVKLCRYNWLKCCAWFNGWIYWIFNTAQIEQQVVTVIVKSYLLLLVNLDLDTKIQQFNDIIPNILDYFIQNLFEGLQII</sequence>
<dbReference type="Proteomes" id="UP000008983">
    <property type="component" value="Unassembled WGS sequence"/>
</dbReference>
<gene>
    <name evidence="2" type="ORF">IMG5_153750</name>
</gene>
<evidence type="ECO:0008006" key="4">
    <source>
        <dbReference type="Google" id="ProtNLM"/>
    </source>
</evidence>